<comment type="similarity">
    <text evidence="1 4">Belongs to the glycosyl hydrolase 1 family.</text>
</comment>
<dbReference type="SUPFAM" id="SSF51445">
    <property type="entry name" value="(Trans)glycosidases"/>
    <property type="match status" value="1"/>
</dbReference>
<keyword evidence="2" id="KW-0378">Hydrolase</keyword>
<dbReference type="Gramene" id="OIS98927">
    <property type="protein sequence ID" value="OIS98927"/>
    <property type="gene ID" value="A4A49_01606"/>
</dbReference>
<protein>
    <submittedName>
        <fullName evidence="5">Beta-glucosidase 13</fullName>
    </submittedName>
</protein>
<dbReference type="InterPro" id="IPR017853">
    <property type="entry name" value="GH"/>
</dbReference>
<comment type="caution">
    <text evidence="5">The sequence shown here is derived from an EMBL/GenBank/DDBJ whole genome shotgun (WGS) entry which is preliminary data.</text>
</comment>
<dbReference type="Pfam" id="PF00232">
    <property type="entry name" value="Glyco_hydro_1"/>
    <property type="match status" value="1"/>
</dbReference>
<dbReference type="PRINTS" id="PR00131">
    <property type="entry name" value="GLHYDRLASE1"/>
</dbReference>
<gene>
    <name evidence="5" type="primary">BGLU13</name>
    <name evidence="5" type="ORF">A4A49_01606</name>
</gene>
<evidence type="ECO:0000256" key="3">
    <source>
        <dbReference type="ARBA" id="ARBA00023295"/>
    </source>
</evidence>
<dbReference type="OMA" id="HYKNPIV"/>
<evidence type="ECO:0000313" key="5">
    <source>
        <dbReference type="EMBL" id="OIS98927.1"/>
    </source>
</evidence>
<evidence type="ECO:0000256" key="4">
    <source>
        <dbReference type="RuleBase" id="RU003690"/>
    </source>
</evidence>
<dbReference type="AlphaFoldDB" id="A0A1J6IEK8"/>
<name>A0A1J6IEK8_NICAT</name>
<dbReference type="PANTHER" id="PTHR10353:SF220">
    <property type="entry name" value="CYANOGENIC BETA-GLUCOSIDASE-LIKE ISOFORM X1"/>
    <property type="match status" value="1"/>
</dbReference>
<dbReference type="FunFam" id="3.20.20.80:FF:000020">
    <property type="entry name" value="Beta-glucosidase 12"/>
    <property type="match status" value="1"/>
</dbReference>
<organism evidence="5 6">
    <name type="scientific">Nicotiana attenuata</name>
    <name type="common">Coyote tobacco</name>
    <dbReference type="NCBI Taxonomy" id="49451"/>
    <lineage>
        <taxon>Eukaryota</taxon>
        <taxon>Viridiplantae</taxon>
        <taxon>Streptophyta</taxon>
        <taxon>Embryophyta</taxon>
        <taxon>Tracheophyta</taxon>
        <taxon>Spermatophyta</taxon>
        <taxon>Magnoliopsida</taxon>
        <taxon>eudicotyledons</taxon>
        <taxon>Gunneridae</taxon>
        <taxon>Pentapetalae</taxon>
        <taxon>asterids</taxon>
        <taxon>lamiids</taxon>
        <taxon>Solanales</taxon>
        <taxon>Solanaceae</taxon>
        <taxon>Nicotianoideae</taxon>
        <taxon>Nicotianeae</taxon>
        <taxon>Nicotiana</taxon>
    </lineage>
</organism>
<dbReference type="Proteomes" id="UP000187609">
    <property type="component" value="Unassembled WGS sequence"/>
</dbReference>
<keyword evidence="6" id="KW-1185">Reference proteome</keyword>
<evidence type="ECO:0000256" key="2">
    <source>
        <dbReference type="ARBA" id="ARBA00022801"/>
    </source>
</evidence>
<evidence type="ECO:0000313" key="6">
    <source>
        <dbReference type="Proteomes" id="UP000187609"/>
    </source>
</evidence>
<reference evidence="5" key="1">
    <citation type="submission" date="2016-11" db="EMBL/GenBank/DDBJ databases">
        <title>The genome of Nicotiana attenuata.</title>
        <authorList>
            <person name="Xu S."/>
            <person name="Brockmoeller T."/>
            <person name="Gaquerel E."/>
            <person name="Navarro A."/>
            <person name="Kuhl H."/>
            <person name="Gase K."/>
            <person name="Ling Z."/>
            <person name="Zhou W."/>
            <person name="Kreitzer C."/>
            <person name="Stanke M."/>
            <person name="Tang H."/>
            <person name="Lyons E."/>
            <person name="Pandey P."/>
            <person name="Pandey S.P."/>
            <person name="Timmermann B."/>
            <person name="Baldwin I.T."/>
        </authorList>
    </citation>
    <scope>NUCLEOTIDE SEQUENCE [LARGE SCALE GENOMIC DNA]</scope>
    <source>
        <strain evidence="5">UT</strain>
    </source>
</reference>
<dbReference type="PANTHER" id="PTHR10353">
    <property type="entry name" value="GLYCOSYL HYDROLASE"/>
    <property type="match status" value="1"/>
</dbReference>
<keyword evidence="3" id="KW-0326">Glycosidase</keyword>
<dbReference type="GO" id="GO:0008422">
    <property type="term" value="F:beta-glucosidase activity"/>
    <property type="evidence" value="ECO:0007669"/>
    <property type="project" value="TreeGrafter"/>
</dbReference>
<accession>A0A1J6IEK8</accession>
<dbReference type="SMR" id="A0A1J6IEK8"/>
<dbReference type="Gene3D" id="3.20.20.80">
    <property type="entry name" value="Glycosidases"/>
    <property type="match status" value="1"/>
</dbReference>
<dbReference type="STRING" id="49451.A0A1J6IEK8"/>
<dbReference type="EMBL" id="MJEQ01037191">
    <property type="protein sequence ID" value="OIS98927.1"/>
    <property type="molecule type" value="Genomic_DNA"/>
</dbReference>
<sequence length="444" mass="51573">MVQKQGKLCPIFYKIWDQSNGDVALDFYHRYKEDIKLAKFEGLDSFRFSIAWSRILPQGKLSKGINWAGIDFYNRVINETIAQGIKPMVTLFHWDVPQALEDDYLGFLSPKIVGEYLDFVEICFKYFGDRVKYWLTMNEPYIVSINGYDLGKFAPGRCSAWRNYCSTGNSGTEPYLVGHHLLLAHASATKLYRQKYQAKQKGKIGIALVSHWFEPNSMKSEDVRASRRALDFMLGWFLHPLVYGDYPENMKRSVRTRIPKFTPKEKHLLRGSFDFIGLNYYTSQYAAHHSTPPNHVNMSASADNQVNITTSRNGKLIGDSTGLSSFSVVPWGLQKLLVYIKHHYKNPIVYITECGLVEFNVTKVEEVVNDTQRVDFYKNHILAIYKAIKQGVNVKGFYAWAFQDDFEWNKGYTRRFGINFIDYKDNLKRYPKLSALWFKKFLLK</sequence>
<proteinExistence type="inferred from homology"/>
<evidence type="ECO:0000256" key="1">
    <source>
        <dbReference type="ARBA" id="ARBA00010838"/>
    </source>
</evidence>
<dbReference type="GO" id="GO:0005975">
    <property type="term" value="P:carbohydrate metabolic process"/>
    <property type="evidence" value="ECO:0007669"/>
    <property type="project" value="InterPro"/>
</dbReference>
<dbReference type="InterPro" id="IPR001360">
    <property type="entry name" value="Glyco_hydro_1"/>
</dbReference>